<sequence>MAAMAASRYDASITVQLPLNSILNLNTFGNLEVEKKQKDATIKTITLYTSYKTPGCATVRVHAIDGKNCTFTKNYEMTYTIQILDEREGIIYAQMNFKKNKEVKTQSWYNLDENLVRYIMSSPKDRATAVASLPT</sequence>
<dbReference type="EMBL" id="MN740983">
    <property type="protein sequence ID" value="QHU21177.1"/>
    <property type="molecule type" value="Genomic_DNA"/>
</dbReference>
<evidence type="ECO:0000313" key="1">
    <source>
        <dbReference type="EMBL" id="QHU21177.1"/>
    </source>
</evidence>
<proteinExistence type="predicted"/>
<name>A0A6C0KWW4_9ZZZZ</name>
<accession>A0A6C0KWW4</accession>
<reference evidence="1" key="1">
    <citation type="journal article" date="2020" name="Nature">
        <title>Giant virus diversity and host interactions through global metagenomics.</title>
        <authorList>
            <person name="Schulz F."/>
            <person name="Roux S."/>
            <person name="Paez-Espino D."/>
            <person name="Jungbluth S."/>
            <person name="Walsh D.A."/>
            <person name="Denef V.J."/>
            <person name="McMahon K.D."/>
            <person name="Konstantinidis K.T."/>
            <person name="Eloe-Fadrosh E.A."/>
            <person name="Kyrpides N.C."/>
            <person name="Woyke T."/>
        </authorList>
    </citation>
    <scope>NUCLEOTIDE SEQUENCE</scope>
    <source>
        <strain evidence="1">GVMAG-S-3300013094-100</strain>
    </source>
</reference>
<protein>
    <submittedName>
        <fullName evidence="1">Uncharacterized protein</fullName>
    </submittedName>
</protein>
<organism evidence="1">
    <name type="scientific">viral metagenome</name>
    <dbReference type="NCBI Taxonomy" id="1070528"/>
    <lineage>
        <taxon>unclassified sequences</taxon>
        <taxon>metagenomes</taxon>
        <taxon>organismal metagenomes</taxon>
    </lineage>
</organism>
<dbReference type="AlphaFoldDB" id="A0A6C0KWW4"/>